<evidence type="ECO:0000313" key="2">
    <source>
        <dbReference type="EMBL" id="SFP80673.1"/>
    </source>
</evidence>
<dbReference type="STRING" id="289003.SAMN05216190_11982"/>
<dbReference type="PIRSF" id="PIRSF006257">
    <property type="entry name" value="UCP006257"/>
    <property type="match status" value="1"/>
</dbReference>
<evidence type="ECO:0000313" key="3">
    <source>
        <dbReference type="Proteomes" id="UP000198784"/>
    </source>
</evidence>
<dbReference type="InterPro" id="IPR007384">
    <property type="entry name" value="UCP006257"/>
</dbReference>
<dbReference type="OrthoDB" id="8794567at2"/>
<keyword evidence="3" id="KW-1185">Reference proteome</keyword>
<dbReference type="InterPro" id="IPR036814">
    <property type="entry name" value="YqcC-like_sf"/>
</dbReference>
<dbReference type="Pfam" id="PF04287">
    <property type="entry name" value="DUF446"/>
    <property type="match status" value="1"/>
</dbReference>
<protein>
    <submittedName>
        <fullName evidence="2">Uncharacterized conserved protein YqcC, DUF446 family</fullName>
    </submittedName>
</protein>
<dbReference type="InterPro" id="IPR023376">
    <property type="entry name" value="YqcC-like_dom"/>
</dbReference>
<name>A0A1I5TC97_9PSED</name>
<reference evidence="3" key="1">
    <citation type="submission" date="2016-10" db="EMBL/GenBank/DDBJ databases">
        <authorList>
            <person name="Varghese N."/>
            <person name="Submissions S."/>
        </authorList>
    </citation>
    <scope>NUCLEOTIDE SEQUENCE [LARGE SCALE GENOMIC DNA]</scope>
    <source>
        <strain evidence="3">DSM 17834</strain>
    </source>
</reference>
<dbReference type="PANTHER" id="PTHR39586">
    <property type="entry name" value="CYTOPLASMIC PROTEIN-RELATED"/>
    <property type="match status" value="1"/>
</dbReference>
<dbReference type="GO" id="GO:0044010">
    <property type="term" value="P:single-species biofilm formation"/>
    <property type="evidence" value="ECO:0007669"/>
    <property type="project" value="TreeGrafter"/>
</dbReference>
<gene>
    <name evidence="2" type="ORF">SAMN05216190_11982</name>
</gene>
<dbReference type="EMBL" id="FOWX01000019">
    <property type="protein sequence ID" value="SFP80673.1"/>
    <property type="molecule type" value="Genomic_DNA"/>
</dbReference>
<dbReference type="Proteomes" id="UP000198784">
    <property type="component" value="Unassembled WGS sequence"/>
</dbReference>
<sequence length="109" mass="12302">MDARVPAIAQQLLLIERELRLQGWWDDQAPSDQALASQQPFCVDTLSFEQWLQWIFLPRMKDLLESGTALPEACGIQPMAEQVYGGRSEQARVLIRLLGEFDQLICGAA</sequence>
<dbReference type="SUPFAM" id="SSF158452">
    <property type="entry name" value="YqcC-like"/>
    <property type="match status" value="1"/>
</dbReference>
<evidence type="ECO:0000259" key="1">
    <source>
        <dbReference type="Pfam" id="PF04287"/>
    </source>
</evidence>
<accession>A0A1I5TC97</accession>
<dbReference type="RefSeq" id="WP_090502397.1">
    <property type="nucleotide sequence ID" value="NZ_FOWX01000019.1"/>
</dbReference>
<dbReference type="Gene3D" id="1.20.1440.40">
    <property type="entry name" value="YqcC-like"/>
    <property type="match status" value="1"/>
</dbReference>
<proteinExistence type="predicted"/>
<dbReference type="PANTHER" id="PTHR39586:SF1">
    <property type="entry name" value="CYTOPLASMIC PROTEIN"/>
    <property type="match status" value="1"/>
</dbReference>
<organism evidence="2 3">
    <name type="scientific">Pseudomonas borbori</name>
    <dbReference type="NCBI Taxonomy" id="289003"/>
    <lineage>
        <taxon>Bacteria</taxon>
        <taxon>Pseudomonadati</taxon>
        <taxon>Pseudomonadota</taxon>
        <taxon>Gammaproteobacteria</taxon>
        <taxon>Pseudomonadales</taxon>
        <taxon>Pseudomonadaceae</taxon>
        <taxon>Pseudomonas</taxon>
    </lineage>
</organism>
<dbReference type="AlphaFoldDB" id="A0A1I5TC97"/>
<feature type="domain" description="YqcC-like" evidence="1">
    <location>
        <begin position="8"/>
        <end position="104"/>
    </location>
</feature>